<evidence type="ECO:0000313" key="3">
    <source>
        <dbReference type="Proteomes" id="UP000596661"/>
    </source>
</evidence>
<evidence type="ECO:0000259" key="1">
    <source>
        <dbReference type="Pfam" id="PF13456"/>
    </source>
</evidence>
<dbReference type="PANTHER" id="PTHR47074:SF48">
    <property type="entry name" value="POLYNUCLEOTIDYL TRANSFERASE, RIBONUCLEASE H-LIKE SUPERFAMILY PROTEIN"/>
    <property type="match status" value="1"/>
</dbReference>
<dbReference type="PANTHER" id="PTHR47074">
    <property type="entry name" value="BNAC02G40300D PROTEIN"/>
    <property type="match status" value="1"/>
</dbReference>
<dbReference type="InterPro" id="IPR002156">
    <property type="entry name" value="RNaseH_domain"/>
</dbReference>
<organism evidence="2 3">
    <name type="scientific">Cannabis sativa</name>
    <name type="common">Hemp</name>
    <name type="synonym">Marijuana</name>
    <dbReference type="NCBI Taxonomy" id="3483"/>
    <lineage>
        <taxon>Eukaryota</taxon>
        <taxon>Viridiplantae</taxon>
        <taxon>Streptophyta</taxon>
        <taxon>Embryophyta</taxon>
        <taxon>Tracheophyta</taxon>
        <taxon>Spermatophyta</taxon>
        <taxon>Magnoliopsida</taxon>
        <taxon>eudicotyledons</taxon>
        <taxon>Gunneridae</taxon>
        <taxon>Pentapetalae</taxon>
        <taxon>rosids</taxon>
        <taxon>fabids</taxon>
        <taxon>Rosales</taxon>
        <taxon>Cannabaceae</taxon>
        <taxon>Cannabis</taxon>
    </lineage>
</organism>
<feature type="domain" description="RNase H type-1" evidence="1">
    <location>
        <begin position="335"/>
        <end position="457"/>
    </location>
</feature>
<dbReference type="GO" id="GO:0003676">
    <property type="term" value="F:nucleic acid binding"/>
    <property type="evidence" value="ECO:0007669"/>
    <property type="project" value="InterPro"/>
</dbReference>
<reference evidence="2" key="2">
    <citation type="submission" date="2021-03" db="UniProtKB">
        <authorList>
            <consortium name="EnsemblPlants"/>
        </authorList>
    </citation>
    <scope>IDENTIFICATION</scope>
</reference>
<dbReference type="Gramene" id="evm.model.03.817">
    <property type="protein sequence ID" value="cds.evm.model.03.817"/>
    <property type="gene ID" value="evm.TU.03.817"/>
</dbReference>
<reference evidence="2" key="1">
    <citation type="submission" date="2018-11" db="EMBL/GenBank/DDBJ databases">
        <authorList>
            <person name="Grassa J C."/>
        </authorList>
    </citation>
    <scope>NUCLEOTIDE SEQUENCE [LARGE SCALE GENOMIC DNA]</scope>
</reference>
<dbReference type="Pfam" id="PF13456">
    <property type="entry name" value="RVT_3"/>
    <property type="match status" value="1"/>
</dbReference>
<dbReference type="InterPro" id="IPR012337">
    <property type="entry name" value="RNaseH-like_sf"/>
</dbReference>
<name>A0A803PAJ6_CANSA</name>
<dbReference type="EnsemblPlants" id="evm.model.03.817">
    <property type="protein sequence ID" value="cds.evm.model.03.817"/>
    <property type="gene ID" value="evm.TU.03.817"/>
</dbReference>
<evidence type="ECO:0000313" key="2">
    <source>
        <dbReference type="EnsemblPlants" id="cds.evm.model.03.817"/>
    </source>
</evidence>
<dbReference type="GO" id="GO:0004523">
    <property type="term" value="F:RNA-DNA hybrid ribonuclease activity"/>
    <property type="evidence" value="ECO:0007669"/>
    <property type="project" value="InterPro"/>
</dbReference>
<protein>
    <recommendedName>
        <fullName evidence="1">RNase H type-1 domain-containing protein</fullName>
    </recommendedName>
</protein>
<sequence length="485" mass="55739">MVARFWWGSSSKKHKIHWGNWGKLCKLKEQGGIGFRDLEDFNQALLAKQGWKLITMPDCLLARVMKALYFSNGNFFEAKLGHYGSAIWKSILWGREILIKGSRWCIGDGRTIRINEDPWIPRGYPFTLRSKVRIPEGVTINSLLNEDGSWKLNEVISWFHLDDVPWIIGTMPSMQNSDSVTWTLTPNGNYTVASGYKLRFSNPEIAGCSDISKIKAWWSFIWGFRLTPKMKNFIWRVYNHWIPIKVELSPDVLFELNHHLSKDNMIQFIGLSWLIWKRRNQFVFQHKKPDDSYWIPWALETLDIHLWHGQQQRKVQQSPTKSSWQPPPIGKFLINSDASLVPNHSGCGISAIIRDHNGELIAAETRFIHGFISVVLAETVAIRMGLDLVLRWSCSYVLIGADCQTVVNAIKNKEAIHTDWGNIIQSILKTCCNFHSSEFIFYPRTCNKVANSLANWARVNKESKLWTVIPLCATASYLADMPKGC</sequence>
<dbReference type="InterPro" id="IPR036397">
    <property type="entry name" value="RNaseH_sf"/>
</dbReference>
<accession>A0A803PAJ6</accession>
<dbReference type="AlphaFoldDB" id="A0A803PAJ6"/>
<dbReference type="CDD" id="cd06222">
    <property type="entry name" value="RNase_H_like"/>
    <property type="match status" value="1"/>
</dbReference>
<dbReference type="InterPro" id="IPR052929">
    <property type="entry name" value="RNase_H-like_EbsB-rel"/>
</dbReference>
<dbReference type="Gene3D" id="3.30.420.10">
    <property type="entry name" value="Ribonuclease H-like superfamily/Ribonuclease H"/>
    <property type="match status" value="1"/>
</dbReference>
<dbReference type="SUPFAM" id="SSF53098">
    <property type="entry name" value="Ribonuclease H-like"/>
    <property type="match status" value="1"/>
</dbReference>
<keyword evidence="3" id="KW-1185">Reference proteome</keyword>
<dbReference type="EMBL" id="UZAU01000267">
    <property type="status" value="NOT_ANNOTATED_CDS"/>
    <property type="molecule type" value="Genomic_DNA"/>
</dbReference>
<proteinExistence type="predicted"/>
<dbReference type="InterPro" id="IPR044730">
    <property type="entry name" value="RNase_H-like_dom_plant"/>
</dbReference>
<dbReference type="Proteomes" id="UP000596661">
    <property type="component" value="Chromosome 3"/>
</dbReference>